<dbReference type="RefSeq" id="WP_099142145.1">
    <property type="nucleotide sequence ID" value="NZ_CAWNOR010000035.1"/>
</dbReference>
<dbReference type="AlphaFoldDB" id="A0A2D0LC52"/>
<evidence type="ECO:0000256" key="5">
    <source>
        <dbReference type="RuleBase" id="RU003513"/>
    </source>
</evidence>
<protein>
    <recommendedName>
        <fullName evidence="4">UDP-N-acetylglucosamine 2-epimerase (non-hydrolyzing)</fullName>
        <ecNumber evidence="4">5.1.3.14</ecNumber>
    </recommendedName>
</protein>
<dbReference type="InterPro" id="IPR003331">
    <property type="entry name" value="UDP_GlcNAc_Epimerase_2_dom"/>
</dbReference>
<evidence type="ECO:0000256" key="1">
    <source>
        <dbReference type="ARBA" id="ARBA00023235"/>
    </source>
</evidence>
<evidence type="ECO:0000313" key="7">
    <source>
        <dbReference type="EMBL" id="PHM73261.1"/>
    </source>
</evidence>
<evidence type="ECO:0000256" key="2">
    <source>
        <dbReference type="ARBA" id="ARBA00036080"/>
    </source>
</evidence>
<keyword evidence="8" id="KW-1185">Reference proteome</keyword>
<feature type="domain" description="UDP-N-acetylglucosamine 2-epimerase" evidence="6">
    <location>
        <begin position="23"/>
        <end position="363"/>
    </location>
</feature>
<dbReference type="NCBIfam" id="TIGR00236">
    <property type="entry name" value="wecB"/>
    <property type="match status" value="1"/>
</dbReference>
<reference evidence="7 8" key="1">
    <citation type="journal article" date="2017" name="Nat. Microbiol.">
        <title>Natural product diversity associated with the nematode symbionts Photorhabdus and Xenorhabdus.</title>
        <authorList>
            <person name="Tobias N.J."/>
            <person name="Wolff H."/>
            <person name="Djahanschiri B."/>
            <person name="Grundmann F."/>
            <person name="Kronenwerth M."/>
            <person name="Shi Y.M."/>
            <person name="Simonyi S."/>
            <person name="Grun P."/>
            <person name="Shapiro-Ilan D."/>
            <person name="Pidot S.J."/>
            <person name="Stinear T.P."/>
            <person name="Ebersberger I."/>
            <person name="Bode H.B."/>
        </authorList>
    </citation>
    <scope>NUCLEOTIDE SEQUENCE [LARGE SCALE GENOMIC DNA]</scope>
    <source>
        <strain evidence="7 8">DSM 17907</strain>
    </source>
</reference>
<dbReference type="GO" id="GO:0008761">
    <property type="term" value="F:UDP-N-acetylglucosamine 2-epimerase activity"/>
    <property type="evidence" value="ECO:0007669"/>
    <property type="project" value="UniProtKB-EC"/>
</dbReference>
<evidence type="ECO:0000256" key="3">
    <source>
        <dbReference type="ARBA" id="ARBA00038209"/>
    </source>
</evidence>
<evidence type="ECO:0000256" key="4">
    <source>
        <dbReference type="ARBA" id="ARBA00038858"/>
    </source>
</evidence>
<dbReference type="CDD" id="cd03786">
    <property type="entry name" value="GTB_UDP-GlcNAc_2-Epimerase"/>
    <property type="match status" value="1"/>
</dbReference>
<accession>A0A2D0LC52</accession>
<dbReference type="EMBL" id="NJCX01000013">
    <property type="protein sequence ID" value="PHM73261.1"/>
    <property type="molecule type" value="Genomic_DNA"/>
</dbReference>
<sequence length="403" mass="44690">MHIVAFIIGTRPEAIKCAPLILAMKKSNQMKPLVVSTGQHKEMLDVTLAVFGIKADIDLAVMRPRQTLTDVTQRILKSLFDVLNTSSIDAIIVHGDTATTLAGALYAFQQRIPVLHVEAGLRSGNIVSPFPEEANRRLVAQISSLHLAPTPGNYLNLLREGINPSQIFITGNTVIDSLHWGIKNAKDYGVAGLEDLDSDQRRIILASAHRRESWDYLTEIADALYEISMEENVRIIVPLHKNPIVREKIMSRLQGKENISLVEPLPYLGFCKLMKKCYLIISDSSGAEEEGPTLGKPTLVLRELTERPEAVHLGTAKLVGRNRVNIVSETVALLNDNQLYSSMSRSINPYGDGNATNRTLHAIAMFLSNEKVLDETYNQISSNEIFVPFRDTINTELSISSIE</sequence>
<dbReference type="SUPFAM" id="SSF53756">
    <property type="entry name" value="UDP-Glycosyltransferase/glycogen phosphorylase"/>
    <property type="match status" value="1"/>
</dbReference>
<keyword evidence="1 5" id="KW-0413">Isomerase</keyword>
<comment type="catalytic activity">
    <reaction evidence="2">
        <text>UDP-N-acetyl-alpha-D-glucosamine = UDP-N-acetyl-alpha-D-mannosamine</text>
        <dbReference type="Rhea" id="RHEA:17213"/>
        <dbReference type="ChEBI" id="CHEBI:57705"/>
        <dbReference type="ChEBI" id="CHEBI:68623"/>
        <dbReference type="EC" id="5.1.3.14"/>
    </reaction>
</comment>
<dbReference type="Pfam" id="PF02350">
    <property type="entry name" value="Epimerase_2"/>
    <property type="match status" value="1"/>
</dbReference>
<dbReference type="Proteomes" id="UP000221101">
    <property type="component" value="Unassembled WGS sequence"/>
</dbReference>
<comment type="caution">
    <text evidence="7">The sequence shown here is derived from an EMBL/GenBank/DDBJ whole genome shotgun (WGS) entry which is preliminary data.</text>
</comment>
<dbReference type="EC" id="5.1.3.14" evidence="4"/>
<proteinExistence type="inferred from homology"/>
<dbReference type="Gene3D" id="3.40.50.2000">
    <property type="entry name" value="Glycogen Phosphorylase B"/>
    <property type="match status" value="2"/>
</dbReference>
<organism evidence="7 8">
    <name type="scientific">Xenorhabdus kozodoii</name>
    <dbReference type="NCBI Taxonomy" id="351676"/>
    <lineage>
        <taxon>Bacteria</taxon>
        <taxon>Pseudomonadati</taxon>
        <taxon>Pseudomonadota</taxon>
        <taxon>Gammaproteobacteria</taxon>
        <taxon>Enterobacterales</taxon>
        <taxon>Morganellaceae</taxon>
        <taxon>Xenorhabdus</taxon>
    </lineage>
</organism>
<dbReference type="OrthoDB" id="9803238at2"/>
<comment type="similarity">
    <text evidence="3 5">Belongs to the UDP-N-acetylglucosamine 2-epimerase family.</text>
</comment>
<gene>
    <name evidence="7" type="ORF">Xkoz_02152</name>
</gene>
<dbReference type="InterPro" id="IPR029767">
    <property type="entry name" value="WecB-like"/>
</dbReference>
<name>A0A2D0LC52_9GAMM</name>
<dbReference type="PANTHER" id="PTHR43174:SF2">
    <property type="entry name" value="UDP-N-ACETYLGLUCOSAMINE 2-EPIMERASE"/>
    <property type="match status" value="1"/>
</dbReference>
<evidence type="ECO:0000259" key="6">
    <source>
        <dbReference type="Pfam" id="PF02350"/>
    </source>
</evidence>
<dbReference type="PANTHER" id="PTHR43174">
    <property type="entry name" value="UDP-N-ACETYLGLUCOSAMINE 2-EPIMERASE"/>
    <property type="match status" value="1"/>
</dbReference>
<evidence type="ECO:0000313" key="8">
    <source>
        <dbReference type="Proteomes" id="UP000221101"/>
    </source>
</evidence>